<evidence type="ECO:0000256" key="4">
    <source>
        <dbReference type="ARBA" id="ARBA00022840"/>
    </source>
</evidence>
<dbReference type="GO" id="GO:0005739">
    <property type="term" value="C:mitochondrion"/>
    <property type="evidence" value="ECO:0007669"/>
    <property type="project" value="TreeGrafter"/>
</dbReference>
<evidence type="ECO:0000313" key="10">
    <source>
        <dbReference type="EMBL" id="TFK49438.1"/>
    </source>
</evidence>
<evidence type="ECO:0000256" key="1">
    <source>
        <dbReference type="ARBA" id="ARBA00013165"/>
    </source>
</evidence>
<evidence type="ECO:0000256" key="5">
    <source>
        <dbReference type="ARBA" id="ARBA00022917"/>
    </source>
</evidence>
<dbReference type="PANTHER" id="PTHR42765">
    <property type="entry name" value="SOLEUCYL-TRNA SYNTHETASE"/>
    <property type="match status" value="1"/>
</dbReference>
<dbReference type="InterPro" id="IPR013155">
    <property type="entry name" value="M/V/L/I-tRNA-synth_anticd-bd"/>
</dbReference>
<keyword evidence="2" id="KW-0436">Ligase</keyword>
<dbReference type="SUPFAM" id="SSF50677">
    <property type="entry name" value="ValRS/IleRS/LeuRS editing domain"/>
    <property type="match status" value="1"/>
</dbReference>
<dbReference type="InterPro" id="IPR002300">
    <property type="entry name" value="aa-tRNA-synth_Ia"/>
</dbReference>
<dbReference type="Pfam" id="PF08264">
    <property type="entry name" value="Anticodon_1"/>
    <property type="match status" value="1"/>
</dbReference>
<evidence type="ECO:0000256" key="6">
    <source>
        <dbReference type="ARBA" id="ARBA00023146"/>
    </source>
</evidence>
<dbReference type="Gene3D" id="3.40.50.620">
    <property type="entry name" value="HUPs"/>
    <property type="match status" value="2"/>
</dbReference>
<dbReference type="Pfam" id="PF00133">
    <property type="entry name" value="tRNA-synt_1"/>
    <property type="match status" value="1"/>
</dbReference>
<evidence type="ECO:0000256" key="7">
    <source>
        <dbReference type="ARBA" id="ARBA00032665"/>
    </source>
</evidence>
<dbReference type="Gene3D" id="3.90.740.10">
    <property type="entry name" value="Valyl/Leucyl/Isoleucyl-tRNA synthetase, editing domain"/>
    <property type="match status" value="1"/>
</dbReference>
<dbReference type="NCBIfam" id="TIGR00392">
    <property type="entry name" value="ileS"/>
    <property type="match status" value="1"/>
</dbReference>
<dbReference type="SUPFAM" id="SSF47323">
    <property type="entry name" value="Anticodon-binding domain of a subclass of class I aminoacyl-tRNA synthetases"/>
    <property type="match status" value="1"/>
</dbReference>
<dbReference type="InterPro" id="IPR050081">
    <property type="entry name" value="Ile-tRNA_ligase"/>
</dbReference>
<proteinExistence type="predicted"/>
<dbReference type="InterPro" id="IPR009008">
    <property type="entry name" value="Val/Leu/Ile-tRNA-synth_edit"/>
</dbReference>
<sequence length="1058" mass="119336">MSDIWRHGCQFSSVLKACRKGWRTFSSAPASASGSQSSTLDKKAYSKSLLLPKTKLSLWSDPSKSEEPFRNKSCTELYRWQWENAEGPLFILHDGPPYANGHLHMAGHALNKIVKDVIIRYNVLIGNKVHYTPGWDCHGLPIENKVLGQLGKDQRQVDSKTIRDAAKAFAEQEVQRQRGEFSQLGIMADWSRDTTYRTMDHTYEMRQLQIFKSMVEAGLIYRHYRPVHYSPSSRSALAEAELSYKDDHVSHSVYVAFSLNLKAEGMRPMLRKLLHDKFEAHLLVWTTTPWTLTANMGVAVHPELKYSIINQKKTGRILIVGSERVYDLTDILGEVEEIGQVDGSELVDCVYHPLFSQVAKDISYPYTLKVLPSAHVTADSGTGLVHCAPAHGAEDYLLFRNLGLLTTDKSMLCHVDADGRFSGKVTEVLGESAAKALVGKEVLKDGGKAISEMLGDTGVLVKVQKIRHRYPYDWKTDRPIIMLRVLSHFFRRDLLATSQWFADLDSIKEDALKALDEVSFFPVISRRRLQSFVQTRSEWCISRQRVWGVPIPALYHIDTDTAVMDGASLTHILSVLDEKGTAHWWDGPVEDFVPPHLHKEGEDPAITYRKGTDTMDVWFDSGSSWSMLRDVVGDEAEKRGYYADVCVEGSDQHRGWFQSQLLTAVAATKVEGKAVRPYNHLITHGMVLDPVGKKMSKSVGNIISPMTVITGGKDKKKEPAYGADVLRLWAATVEYWNDVSLGSNVLAQCAESLRKIRNSARFILGNLEDGRALVELPRVKQEEMNLADRYVMHELCKVDKLAREAYPTYNFAKVVNVLSNFTNVTLSSLYFDITKDCLYADARDSAERRAILTVLEQVLRTMVSVMAPVVPHLAEEIHYTLSRGDDPSSGSSVFTKKWEPMPSEWEDPSAEKDMNHLLRVRTVVLNLLEKARSNKSIGSSLEADVELVLPEDAAEPLDLLRRGGDFLKTLFIVSDVSIIHEEPEDRASLSWTHEDSIELFGKLFCVHLKYLDIDLVILGHNLRVLVRPAKLEKCPRCWTFTRREKDKLCGRCSEVGEV</sequence>
<dbReference type="InterPro" id="IPR014729">
    <property type="entry name" value="Rossmann-like_a/b/a_fold"/>
</dbReference>
<dbReference type="GO" id="GO:0006428">
    <property type="term" value="P:isoleucyl-tRNA aminoacylation"/>
    <property type="evidence" value="ECO:0007669"/>
    <property type="project" value="InterPro"/>
</dbReference>
<evidence type="ECO:0000256" key="2">
    <source>
        <dbReference type="ARBA" id="ARBA00022598"/>
    </source>
</evidence>
<gene>
    <name evidence="10" type="ORF">OE88DRAFT_1633489</name>
</gene>
<dbReference type="EMBL" id="ML213516">
    <property type="protein sequence ID" value="TFK49438.1"/>
    <property type="molecule type" value="Genomic_DNA"/>
</dbReference>
<protein>
    <recommendedName>
        <fullName evidence="1">isoleucine--tRNA ligase</fullName>
        <ecNumber evidence="1">6.1.1.5</ecNumber>
    </recommendedName>
    <alternativeName>
        <fullName evidence="7">Isoleucyl-tRNA synthetase</fullName>
    </alternativeName>
</protein>
<accession>A0A5C3N063</accession>
<dbReference type="PRINTS" id="PR00984">
    <property type="entry name" value="TRNASYNTHILE"/>
</dbReference>
<feature type="domain" description="Aminoacyl-tRNA synthetase class Ia" evidence="8">
    <location>
        <begin position="84"/>
        <end position="741"/>
    </location>
</feature>
<evidence type="ECO:0000259" key="8">
    <source>
        <dbReference type="Pfam" id="PF00133"/>
    </source>
</evidence>
<dbReference type="SUPFAM" id="SSF52374">
    <property type="entry name" value="Nucleotidylyl transferase"/>
    <property type="match status" value="1"/>
</dbReference>
<dbReference type="CDD" id="cd07960">
    <property type="entry name" value="Anticodon_Ia_Ile_BEm"/>
    <property type="match status" value="1"/>
</dbReference>
<keyword evidence="11" id="KW-1185">Reference proteome</keyword>
<dbReference type="STRING" id="5364.A0A5C3N063"/>
<dbReference type="GO" id="GO:0004822">
    <property type="term" value="F:isoleucine-tRNA ligase activity"/>
    <property type="evidence" value="ECO:0007669"/>
    <property type="project" value="UniProtKB-EC"/>
</dbReference>
<dbReference type="EC" id="6.1.1.5" evidence="1"/>
<keyword evidence="3" id="KW-0547">Nucleotide-binding</keyword>
<reference evidence="10 11" key="1">
    <citation type="journal article" date="2019" name="Nat. Ecol. Evol.">
        <title>Megaphylogeny resolves global patterns of mushroom evolution.</title>
        <authorList>
            <person name="Varga T."/>
            <person name="Krizsan K."/>
            <person name="Foldi C."/>
            <person name="Dima B."/>
            <person name="Sanchez-Garcia M."/>
            <person name="Sanchez-Ramirez S."/>
            <person name="Szollosi G.J."/>
            <person name="Szarkandi J.G."/>
            <person name="Papp V."/>
            <person name="Albert L."/>
            <person name="Andreopoulos W."/>
            <person name="Angelini C."/>
            <person name="Antonin V."/>
            <person name="Barry K.W."/>
            <person name="Bougher N.L."/>
            <person name="Buchanan P."/>
            <person name="Buyck B."/>
            <person name="Bense V."/>
            <person name="Catcheside P."/>
            <person name="Chovatia M."/>
            <person name="Cooper J."/>
            <person name="Damon W."/>
            <person name="Desjardin D."/>
            <person name="Finy P."/>
            <person name="Geml J."/>
            <person name="Haridas S."/>
            <person name="Hughes K."/>
            <person name="Justo A."/>
            <person name="Karasinski D."/>
            <person name="Kautmanova I."/>
            <person name="Kiss B."/>
            <person name="Kocsube S."/>
            <person name="Kotiranta H."/>
            <person name="LaButti K.M."/>
            <person name="Lechner B.E."/>
            <person name="Liimatainen K."/>
            <person name="Lipzen A."/>
            <person name="Lukacs Z."/>
            <person name="Mihaltcheva S."/>
            <person name="Morgado L.N."/>
            <person name="Niskanen T."/>
            <person name="Noordeloos M.E."/>
            <person name="Ohm R.A."/>
            <person name="Ortiz-Santana B."/>
            <person name="Ovrebo C."/>
            <person name="Racz N."/>
            <person name="Riley R."/>
            <person name="Savchenko A."/>
            <person name="Shiryaev A."/>
            <person name="Soop K."/>
            <person name="Spirin V."/>
            <person name="Szebenyi C."/>
            <person name="Tomsovsky M."/>
            <person name="Tulloss R.E."/>
            <person name="Uehling J."/>
            <person name="Grigoriev I.V."/>
            <person name="Vagvolgyi C."/>
            <person name="Papp T."/>
            <person name="Martin F.M."/>
            <person name="Miettinen O."/>
            <person name="Hibbett D.S."/>
            <person name="Nagy L.G."/>
        </authorList>
    </citation>
    <scope>NUCLEOTIDE SEQUENCE [LARGE SCALE GENOMIC DNA]</scope>
    <source>
        <strain evidence="10 11">OMC1185</strain>
    </source>
</reference>
<dbReference type="PANTHER" id="PTHR42765:SF1">
    <property type="entry name" value="ISOLEUCINE--TRNA LIGASE, MITOCHONDRIAL"/>
    <property type="match status" value="1"/>
</dbReference>
<name>A0A5C3N063_9AGAM</name>
<dbReference type="Proteomes" id="UP000305948">
    <property type="component" value="Unassembled WGS sequence"/>
</dbReference>
<dbReference type="InterPro" id="IPR009080">
    <property type="entry name" value="tRNAsynth_Ia_anticodon-bd"/>
</dbReference>
<feature type="domain" description="Methionyl/Valyl/Leucyl/Isoleucyl-tRNA synthetase anticodon-binding" evidence="9">
    <location>
        <begin position="788"/>
        <end position="946"/>
    </location>
</feature>
<dbReference type="AlphaFoldDB" id="A0A5C3N063"/>
<dbReference type="Gene3D" id="1.10.730.20">
    <property type="match status" value="1"/>
</dbReference>
<evidence type="ECO:0000256" key="3">
    <source>
        <dbReference type="ARBA" id="ARBA00022741"/>
    </source>
</evidence>
<dbReference type="InterPro" id="IPR033708">
    <property type="entry name" value="Anticodon_Ile_BEm"/>
</dbReference>
<keyword evidence="5" id="KW-0648">Protein biosynthesis</keyword>
<evidence type="ECO:0000313" key="11">
    <source>
        <dbReference type="Proteomes" id="UP000305948"/>
    </source>
</evidence>
<dbReference type="GO" id="GO:0000049">
    <property type="term" value="F:tRNA binding"/>
    <property type="evidence" value="ECO:0007669"/>
    <property type="project" value="InterPro"/>
</dbReference>
<dbReference type="InterPro" id="IPR002301">
    <property type="entry name" value="Ile-tRNA-ligase"/>
</dbReference>
<dbReference type="GO" id="GO:0005524">
    <property type="term" value="F:ATP binding"/>
    <property type="evidence" value="ECO:0007669"/>
    <property type="project" value="UniProtKB-KW"/>
</dbReference>
<organism evidence="10 11">
    <name type="scientific">Heliocybe sulcata</name>
    <dbReference type="NCBI Taxonomy" id="5364"/>
    <lineage>
        <taxon>Eukaryota</taxon>
        <taxon>Fungi</taxon>
        <taxon>Dikarya</taxon>
        <taxon>Basidiomycota</taxon>
        <taxon>Agaricomycotina</taxon>
        <taxon>Agaricomycetes</taxon>
        <taxon>Gloeophyllales</taxon>
        <taxon>Gloeophyllaceae</taxon>
        <taxon>Heliocybe</taxon>
    </lineage>
</organism>
<keyword evidence="6 10" id="KW-0030">Aminoacyl-tRNA synthetase</keyword>
<keyword evidence="4" id="KW-0067">ATP-binding</keyword>
<evidence type="ECO:0000259" key="9">
    <source>
        <dbReference type="Pfam" id="PF08264"/>
    </source>
</evidence>
<dbReference type="GO" id="GO:0002161">
    <property type="term" value="F:aminoacyl-tRNA deacylase activity"/>
    <property type="evidence" value="ECO:0007669"/>
    <property type="project" value="InterPro"/>
</dbReference>
<dbReference type="GO" id="GO:0032543">
    <property type="term" value="P:mitochondrial translation"/>
    <property type="evidence" value="ECO:0007669"/>
    <property type="project" value="TreeGrafter"/>
</dbReference>
<dbReference type="OrthoDB" id="10264412at2759"/>